<accession>A0A7S7RVA6</accession>
<evidence type="ECO:0000256" key="5">
    <source>
        <dbReference type="ARBA" id="ARBA00023277"/>
    </source>
</evidence>
<name>A0A7S7RVA6_9ACTN</name>
<dbReference type="SFLD" id="SFLDS00003">
    <property type="entry name" value="Haloacid_Dehalogenase"/>
    <property type="match status" value="1"/>
</dbReference>
<protein>
    <submittedName>
        <fullName evidence="6">HAD family phosphatase</fullName>
    </submittedName>
</protein>
<dbReference type="SFLD" id="SFLDG01129">
    <property type="entry name" value="C1.5:_HAD__Beta-PGM__Phosphata"/>
    <property type="match status" value="1"/>
</dbReference>
<keyword evidence="5" id="KW-0119">Carbohydrate metabolism</keyword>
<dbReference type="InterPro" id="IPR006439">
    <property type="entry name" value="HAD-SF_hydro_IA"/>
</dbReference>
<proteinExistence type="inferred from homology"/>
<dbReference type="InterPro" id="IPR041492">
    <property type="entry name" value="HAD_2"/>
</dbReference>
<reference evidence="6 7" key="1">
    <citation type="submission" date="2020-10" db="EMBL/GenBank/DDBJ databases">
        <title>Olsenella immobilis sp.nov., isolated from the mud in a fermentation cellar used for the production of Chinese strong-flavoured liquor.</title>
        <authorList>
            <person name="Lu L."/>
        </authorList>
    </citation>
    <scope>NUCLEOTIDE SEQUENCE [LARGE SCALE GENOMIC DNA]</scope>
    <source>
        <strain evidence="6 7">LZLJ-2</strain>
    </source>
</reference>
<dbReference type="InterPro" id="IPR036412">
    <property type="entry name" value="HAD-like_sf"/>
</dbReference>
<sequence length="213" mass="23394">MERPRRIEAALFDFDGTLCDTEVHNTALLRDIFYGMGVPVTEEDLLGLAGGDDYLTVPPLLERYDARGTLEDYMRERDECYRTYHEADLAPEPGSLTLLEELRGRGVRVGLVSTTVSRCILTALNRLGMTGYFDAVICGDLVRRRKPAPDPYLAALDLLDASPSRAVVFEDSPTGIASGRAAGCYVFGYRGGSLEQNVSSADEVLDTFEGLEL</sequence>
<evidence type="ECO:0000256" key="2">
    <source>
        <dbReference type="ARBA" id="ARBA00006171"/>
    </source>
</evidence>
<keyword evidence="4" id="KW-0460">Magnesium</keyword>
<dbReference type="InterPro" id="IPR051600">
    <property type="entry name" value="Beta-PGM-like"/>
</dbReference>
<dbReference type="InterPro" id="IPR023214">
    <property type="entry name" value="HAD_sf"/>
</dbReference>
<dbReference type="EMBL" id="CP063767">
    <property type="protein sequence ID" value="QOY61099.1"/>
    <property type="molecule type" value="Genomic_DNA"/>
</dbReference>
<dbReference type="NCBIfam" id="TIGR01509">
    <property type="entry name" value="HAD-SF-IA-v3"/>
    <property type="match status" value="1"/>
</dbReference>
<dbReference type="Proteomes" id="UP000593735">
    <property type="component" value="Chromosome"/>
</dbReference>
<evidence type="ECO:0000256" key="3">
    <source>
        <dbReference type="ARBA" id="ARBA00022723"/>
    </source>
</evidence>
<evidence type="ECO:0000256" key="4">
    <source>
        <dbReference type="ARBA" id="ARBA00022842"/>
    </source>
</evidence>
<comment type="cofactor">
    <cofactor evidence="1">
        <name>Mg(2+)</name>
        <dbReference type="ChEBI" id="CHEBI:18420"/>
    </cofactor>
</comment>
<keyword evidence="3" id="KW-0479">Metal-binding</keyword>
<organism evidence="6 7">
    <name type="scientific">Thermophilibacter immobilis</name>
    <dbReference type="NCBI Taxonomy" id="2779519"/>
    <lineage>
        <taxon>Bacteria</taxon>
        <taxon>Bacillati</taxon>
        <taxon>Actinomycetota</taxon>
        <taxon>Coriobacteriia</taxon>
        <taxon>Coriobacteriales</taxon>
        <taxon>Atopobiaceae</taxon>
        <taxon>Thermophilibacter</taxon>
    </lineage>
</organism>
<dbReference type="RefSeq" id="WP_194372146.1">
    <property type="nucleotide sequence ID" value="NZ_CP063767.1"/>
</dbReference>
<dbReference type="Gene3D" id="1.10.150.240">
    <property type="entry name" value="Putative phosphatase, domain 2"/>
    <property type="match status" value="1"/>
</dbReference>
<evidence type="ECO:0000313" key="7">
    <source>
        <dbReference type="Proteomes" id="UP000593735"/>
    </source>
</evidence>
<comment type="similarity">
    <text evidence="2">Belongs to the HAD-like hydrolase superfamily. CbbY/CbbZ/Gph/YieH family.</text>
</comment>
<dbReference type="Gene3D" id="3.40.50.1000">
    <property type="entry name" value="HAD superfamily/HAD-like"/>
    <property type="match status" value="1"/>
</dbReference>
<dbReference type="AlphaFoldDB" id="A0A7S7RVA6"/>
<dbReference type="SFLD" id="SFLDG01135">
    <property type="entry name" value="C1.5.6:_HAD__Beta-PGM__Phospha"/>
    <property type="match status" value="1"/>
</dbReference>
<evidence type="ECO:0000256" key="1">
    <source>
        <dbReference type="ARBA" id="ARBA00001946"/>
    </source>
</evidence>
<dbReference type="InterPro" id="IPR023198">
    <property type="entry name" value="PGP-like_dom2"/>
</dbReference>
<dbReference type="Pfam" id="PF13419">
    <property type="entry name" value="HAD_2"/>
    <property type="match status" value="1"/>
</dbReference>
<dbReference type="SUPFAM" id="SSF56784">
    <property type="entry name" value="HAD-like"/>
    <property type="match status" value="1"/>
</dbReference>
<dbReference type="PANTHER" id="PTHR46193">
    <property type="entry name" value="6-PHOSPHOGLUCONATE PHOSPHATASE"/>
    <property type="match status" value="1"/>
</dbReference>
<dbReference type="GO" id="GO:0003824">
    <property type="term" value="F:catalytic activity"/>
    <property type="evidence" value="ECO:0007669"/>
    <property type="project" value="UniProtKB-ARBA"/>
</dbReference>
<dbReference type="GO" id="GO:0046872">
    <property type="term" value="F:metal ion binding"/>
    <property type="evidence" value="ECO:0007669"/>
    <property type="project" value="UniProtKB-KW"/>
</dbReference>
<dbReference type="KEGG" id="tio:INP52_02530"/>
<evidence type="ECO:0000313" key="6">
    <source>
        <dbReference type="EMBL" id="QOY61099.1"/>
    </source>
</evidence>
<gene>
    <name evidence="6" type="ORF">INP52_02530</name>
</gene>
<dbReference type="PANTHER" id="PTHR46193:SF18">
    <property type="entry name" value="HEXITOL PHOSPHATASE B"/>
    <property type="match status" value="1"/>
</dbReference>
<keyword evidence="7" id="KW-1185">Reference proteome</keyword>